<feature type="coiled-coil region" evidence="1">
    <location>
        <begin position="1356"/>
        <end position="1383"/>
    </location>
</feature>
<feature type="region of interest" description="Disordered" evidence="2">
    <location>
        <begin position="1480"/>
        <end position="1516"/>
    </location>
</feature>
<evidence type="ECO:0000313" key="3">
    <source>
        <dbReference type="EMBL" id="KAG5502028.1"/>
    </source>
</evidence>
<feature type="coiled-coil region" evidence="1">
    <location>
        <begin position="1019"/>
        <end position="1046"/>
    </location>
</feature>
<gene>
    <name evidence="3" type="ORF">JKF63_04305</name>
</gene>
<dbReference type="GeneID" id="94290368"/>
<feature type="coiled-coil region" evidence="1">
    <location>
        <begin position="1150"/>
        <end position="1184"/>
    </location>
</feature>
<feature type="compositionally biased region" description="Basic residues" evidence="2">
    <location>
        <begin position="1201"/>
        <end position="1213"/>
    </location>
</feature>
<feature type="coiled-coil region" evidence="1">
    <location>
        <begin position="754"/>
        <end position="781"/>
    </location>
</feature>
<evidence type="ECO:0000313" key="4">
    <source>
        <dbReference type="Proteomes" id="UP000674318"/>
    </source>
</evidence>
<dbReference type="Gene3D" id="1.10.287.1490">
    <property type="match status" value="1"/>
</dbReference>
<evidence type="ECO:0000256" key="1">
    <source>
        <dbReference type="SAM" id="Coils"/>
    </source>
</evidence>
<feature type="coiled-coil region" evidence="1">
    <location>
        <begin position="60"/>
        <end position="115"/>
    </location>
</feature>
<dbReference type="EMBL" id="JAFJZO010000026">
    <property type="protein sequence ID" value="KAG5502028.1"/>
    <property type="molecule type" value="Genomic_DNA"/>
</dbReference>
<dbReference type="PANTHER" id="PTHR19327:SF0">
    <property type="entry name" value="GOLGIN SUBFAMILY A MEMBER 4"/>
    <property type="match status" value="1"/>
</dbReference>
<dbReference type="Proteomes" id="UP000674318">
    <property type="component" value="Unassembled WGS sequence"/>
</dbReference>
<feature type="coiled-coil region" evidence="1">
    <location>
        <begin position="440"/>
        <end position="610"/>
    </location>
</feature>
<feature type="region of interest" description="Disordered" evidence="2">
    <location>
        <begin position="1"/>
        <end position="20"/>
    </location>
</feature>
<reference evidence="3 4" key="1">
    <citation type="submission" date="2021-02" db="EMBL/GenBank/DDBJ databases">
        <title>Porcisia hertigi Genome sequencing and assembly.</title>
        <authorList>
            <person name="Almutairi H."/>
            <person name="Gatherer D."/>
        </authorList>
    </citation>
    <scope>NUCLEOTIDE SEQUENCE [LARGE SCALE GENOMIC DNA]</scope>
    <source>
        <strain evidence="3 4">C119</strain>
    </source>
</reference>
<dbReference type="RefSeq" id="XP_067756475.1">
    <property type="nucleotide sequence ID" value="XM_067900291.1"/>
</dbReference>
<feature type="region of interest" description="Disordered" evidence="2">
    <location>
        <begin position="1308"/>
        <end position="1336"/>
    </location>
</feature>
<proteinExistence type="predicted"/>
<feature type="coiled-coil region" evidence="1">
    <location>
        <begin position="812"/>
        <end position="934"/>
    </location>
</feature>
<dbReference type="OrthoDB" id="272951at2759"/>
<feature type="coiled-coil region" evidence="1">
    <location>
        <begin position="637"/>
        <end position="678"/>
    </location>
</feature>
<feature type="coiled-coil region" evidence="1">
    <location>
        <begin position="223"/>
        <end position="264"/>
    </location>
</feature>
<accession>A0A836LHG5</accession>
<feature type="region of interest" description="Disordered" evidence="2">
    <location>
        <begin position="276"/>
        <end position="301"/>
    </location>
</feature>
<dbReference type="KEGG" id="phet:94290368"/>
<keyword evidence="4" id="KW-1185">Reference proteome</keyword>
<protein>
    <submittedName>
        <fullName evidence="3">Uncharacterized protein</fullName>
    </submittedName>
</protein>
<organism evidence="3 4">
    <name type="scientific">Porcisia hertigi</name>
    <dbReference type="NCBI Taxonomy" id="2761500"/>
    <lineage>
        <taxon>Eukaryota</taxon>
        <taxon>Discoba</taxon>
        <taxon>Euglenozoa</taxon>
        <taxon>Kinetoplastea</taxon>
        <taxon>Metakinetoplastina</taxon>
        <taxon>Trypanosomatida</taxon>
        <taxon>Trypanosomatidae</taxon>
        <taxon>Leishmaniinae</taxon>
        <taxon>Porcisia</taxon>
    </lineage>
</organism>
<feature type="coiled-coil region" evidence="1">
    <location>
        <begin position="1248"/>
        <end position="1303"/>
    </location>
</feature>
<evidence type="ECO:0000256" key="2">
    <source>
        <dbReference type="SAM" id="MobiDB-lite"/>
    </source>
</evidence>
<comment type="caution">
    <text evidence="3">The sequence shown here is derived from an EMBL/GenBank/DDBJ whole genome shotgun (WGS) entry which is preliminary data.</text>
</comment>
<keyword evidence="1" id="KW-0175">Coiled coil</keyword>
<name>A0A836LHG5_9TRYP</name>
<feature type="compositionally biased region" description="Low complexity" evidence="2">
    <location>
        <begin position="276"/>
        <end position="286"/>
    </location>
</feature>
<dbReference type="PANTHER" id="PTHR19327">
    <property type="entry name" value="GOLGIN"/>
    <property type="match status" value="1"/>
</dbReference>
<feature type="region of interest" description="Disordered" evidence="2">
    <location>
        <begin position="1184"/>
        <end position="1213"/>
    </location>
</feature>
<feature type="coiled-coil region" evidence="1">
    <location>
        <begin position="319"/>
        <end position="346"/>
    </location>
</feature>
<sequence>MEFHADPANVMEDISPSHASAPVKRFPARRAPAGGGELAILATATATATLPAAATTAVQVVHTEEECNALIKRIRQLESESALLSKTLTKVCDENSRLSGQIATLEEKVRTLAQEPLKNTSVLHSLFEPEKTGWFGGSKSAAKAQLQELSDALQSEFITYKASHTSSNEEVQALVEGLHNAHLSAQELSAVVSNQQELISGGSLAVNVRIVPFDESIGDAATVRELQKQLQEVREQAELTERQLRSSEAEVHATKAENARLRNELVAISVPAAAAASGSRRPLGSAPSLSENAATGALERVTSERDELRSALEEVRCCADEKETDLALHNEKAAQLQQTLAQMELGHTEELSKFRQQLTESSTSLMACGHCDALRQELEEIIRDASASTVTVQDLCTRMLDVMVQHEGKKSAFEKKIAGSVEQLSREQQQLHHSVLTDDYVELSAERESLSQEINSCRQHIAVLEAKRNVTSGAADANALSDAQVLETLRKTKKHISKLEAERSELLVQLQQAQSSAVALDTEMRELRARSEEDKQRVSFLLKKCSVATAEAQGVAAQLESFEERVEKQSLELKQERRKTEKMAELQRQFDELSKEKKALEDRLAATQKVEERLVKAKETIAYMELAQSSTINMSQYAELKAEKERLQNTMKPLERKLEEAKQEIDRLKAVTDAQQAISCTQNSNVRAWQDQVTALSESEAKLRDKVSMLSTENARLTKVNTSLEQQMNDMQDGIKAMAEHLEKDRASAKATAEANSQKQIQTLSDELAQARATIAEVQARDGQYVAEGLYQSVVAERDRASEEKSRMAVELEKRKSEISLYRQTIADLEQENDQRVREIEELQDRYQRDRAALSDRLAKEQARTAQLSSDMEGLTEQVSMMEAAAAKQTATIRELEQTTAKQKRVFEDKCRREEALSDEIRRLNGQIVLLQANEESAALHREGRRSNGDGHPTAIAAAVVPVSASGFEAPALGLENATVAEPDAGVKVTDCAVSSLMSDRFTDAAAPHASSAPEASCIDAFRKRIEDLKRDRDHLADELKRTQAQHTIDSADKQRTITALQTQIKNRMSTNDRNAYEAELTKSAALRKSVEALMEENAILRRQTGVAQASVVNVPASASSVAMAEAQKMDVLQLQSQLQTQQAAFDSAVASAARVAETYEARVQELEAQLRDAEEALAAATAAGGGDIGKDGDSSSLGKPVKRKAKKTKKKKTLMEQVNAMEDGDDIFAAAPSSDAVNAATQNYVDAAQLQTSLMLAQREVAQLKSENTELKATIVELTNQLKCAEDRLQVLQEDLKTVQAAADEERRGLQKLNDSSEPSLHERQLLRQPGDDSFSLNGVGGAVKSARSPRDSSIANVEMQMRRCQDEVERLTKENKNLRYKLERGEVHRGPPASCGVEAEAASEKSAADDVRKLQLQLRQKDAEMRALADQLIPAKEKLAEYMAMGDRLGLQYPFPPELGGSTVLRLKALHLPINLRSVSAPAVAAQQPRKPRSDGQGDVVSPPPRTPKGRRAL</sequence>